<dbReference type="Pfam" id="PF06985">
    <property type="entry name" value="HET"/>
    <property type="match status" value="1"/>
</dbReference>
<comment type="caution">
    <text evidence="2">The sequence shown here is derived from an EMBL/GenBank/DDBJ whole genome shotgun (WGS) entry which is preliminary data.</text>
</comment>
<name>A0A4Z1IRE8_9HELO</name>
<evidence type="ECO:0000259" key="1">
    <source>
        <dbReference type="Pfam" id="PF06985"/>
    </source>
</evidence>
<dbReference type="EMBL" id="PQXN01000014">
    <property type="protein sequence ID" value="TGO63254.1"/>
    <property type="molecule type" value="Genomic_DNA"/>
</dbReference>
<gene>
    <name evidence="2" type="ORF">BCON_0014g00430</name>
</gene>
<reference evidence="2 3" key="1">
    <citation type="submission" date="2017-12" db="EMBL/GenBank/DDBJ databases">
        <title>Comparative genomics of Botrytis spp.</title>
        <authorList>
            <person name="Valero-Jimenez C.A."/>
            <person name="Tapia P."/>
            <person name="Veloso J."/>
            <person name="Silva-Moreno E."/>
            <person name="Staats M."/>
            <person name="Valdes J.H."/>
            <person name="Van Kan J.A.L."/>
        </authorList>
    </citation>
    <scope>NUCLEOTIDE SEQUENCE [LARGE SCALE GENOMIC DNA]</scope>
    <source>
        <strain evidence="2 3">MUCL11595</strain>
    </source>
</reference>
<dbReference type="InterPro" id="IPR052895">
    <property type="entry name" value="HetReg/Transcr_Mod"/>
</dbReference>
<proteinExistence type="predicted"/>
<evidence type="ECO:0000313" key="2">
    <source>
        <dbReference type="EMBL" id="TGO63254.1"/>
    </source>
</evidence>
<evidence type="ECO:0000313" key="3">
    <source>
        <dbReference type="Proteomes" id="UP000297527"/>
    </source>
</evidence>
<dbReference type="AlphaFoldDB" id="A0A4Z1IRE8"/>
<dbReference type="OrthoDB" id="3600004at2759"/>
<protein>
    <recommendedName>
        <fullName evidence="1">Heterokaryon incompatibility domain-containing protein</fullName>
    </recommendedName>
</protein>
<accession>A0A4Z1IRE8</accession>
<organism evidence="2 3">
    <name type="scientific">Botryotinia convoluta</name>
    <dbReference type="NCBI Taxonomy" id="54673"/>
    <lineage>
        <taxon>Eukaryota</taxon>
        <taxon>Fungi</taxon>
        <taxon>Dikarya</taxon>
        <taxon>Ascomycota</taxon>
        <taxon>Pezizomycotina</taxon>
        <taxon>Leotiomycetes</taxon>
        <taxon>Helotiales</taxon>
        <taxon>Sclerotiniaceae</taxon>
        <taxon>Botryotinia</taxon>
    </lineage>
</organism>
<dbReference type="Proteomes" id="UP000297527">
    <property type="component" value="Unassembled WGS sequence"/>
</dbReference>
<dbReference type="PANTHER" id="PTHR24148">
    <property type="entry name" value="ANKYRIN REPEAT DOMAIN-CONTAINING PROTEIN 39 HOMOLOG-RELATED"/>
    <property type="match status" value="1"/>
</dbReference>
<sequence>METSHPRAKLKYRSLVSRTAIRLVVIHPGSGDEPIRCHLIHTKLGEMAYEALSYEWKEESNDDPMINVSGENITVRKNLHDALVHIRLPETELHIWIDALSIDQSNTKEKNAQIKIMGQIYSGALRVIVWLGNAAENSDTAFRMLKEIAAQIILRTTDKTSDEEYSNQLGRLSEGFNHEDWNALVALCQRRYWCRIWVLQEVHLAKSYEVHCGDKSISDKDFQSSIALFSGGIIKTKISAEYCRVISESAVATHRLAKEIGPQANTLRRWISVTSSGGFVSTNPHDMIYALLGVSSDWQDGRVVLIPNYTRPLPDLFFDVVRIIMAKPLGNHAIKSLNRLAERFECTTNPRVKKFLTDLKPVPKSYLAQLRNLMLSFKFNVRRSLNPKSLGQ</sequence>
<dbReference type="PANTHER" id="PTHR24148:SF64">
    <property type="entry name" value="HETEROKARYON INCOMPATIBILITY DOMAIN-CONTAINING PROTEIN"/>
    <property type="match status" value="1"/>
</dbReference>
<dbReference type="InterPro" id="IPR010730">
    <property type="entry name" value="HET"/>
</dbReference>
<feature type="domain" description="Heterokaryon incompatibility" evidence="1">
    <location>
        <begin position="49"/>
        <end position="201"/>
    </location>
</feature>
<keyword evidence="3" id="KW-1185">Reference proteome</keyword>